<evidence type="ECO:0000259" key="2">
    <source>
        <dbReference type="Pfam" id="PF00892"/>
    </source>
</evidence>
<dbReference type="Pfam" id="PF00892">
    <property type="entry name" value="EamA"/>
    <property type="match status" value="2"/>
</dbReference>
<protein>
    <submittedName>
        <fullName evidence="3">DMT family transporter</fullName>
    </submittedName>
</protein>
<keyword evidence="1" id="KW-1133">Transmembrane helix</keyword>
<feature type="transmembrane region" description="Helical" evidence="1">
    <location>
        <begin position="42"/>
        <end position="61"/>
    </location>
</feature>
<dbReference type="PANTHER" id="PTHR22911">
    <property type="entry name" value="ACYL-MALONYL CONDENSING ENZYME-RELATED"/>
    <property type="match status" value="1"/>
</dbReference>
<feature type="transmembrane region" description="Helical" evidence="1">
    <location>
        <begin position="124"/>
        <end position="140"/>
    </location>
</feature>
<keyword evidence="1" id="KW-0812">Transmembrane</keyword>
<sequence>MNRFTPTAQGILYMLAAIFLFSAMDALAKLLTGRFDVLQVVWARYAGQTLVVMAVLAPRLHLLIRTRHLELQLLRSGFLFAATVCFFTSLSFMEIASATAVMNIHPVLLTLGAALILREALGPRRIFGIAAAMAGALIIIRPGSDMFTLAATLPLLGGVFYASYALSTRFLGRDEGILTSFLYTALIGMVVASAIVPFVWTPPDLAELGLFLLLGIVGAGGQLLLIKSLTVAEAGAVAPFGYAGVIFATLWGLFAFGERPDAMTIVGALVIIGAGVYVWHRETRARRAPLAAPSAR</sequence>
<feature type="transmembrane region" description="Helical" evidence="1">
    <location>
        <begin position="178"/>
        <end position="200"/>
    </location>
</feature>
<feature type="transmembrane region" description="Helical" evidence="1">
    <location>
        <begin position="237"/>
        <end position="256"/>
    </location>
</feature>
<accession>A0A3L9YBB6</accession>
<feature type="domain" description="EamA" evidence="2">
    <location>
        <begin position="10"/>
        <end position="140"/>
    </location>
</feature>
<dbReference type="OrthoDB" id="9812899at2"/>
<dbReference type="GO" id="GO:0016020">
    <property type="term" value="C:membrane"/>
    <property type="evidence" value="ECO:0007669"/>
    <property type="project" value="InterPro"/>
</dbReference>
<dbReference type="RefSeq" id="WP_121897200.1">
    <property type="nucleotide sequence ID" value="NZ_RCNT01000002.1"/>
</dbReference>
<evidence type="ECO:0000256" key="1">
    <source>
        <dbReference type="SAM" id="Phobius"/>
    </source>
</evidence>
<proteinExistence type="predicted"/>
<keyword evidence="4" id="KW-1185">Reference proteome</keyword>
<feature type="transmembrane region" description="Helical" evidence="1">
    <location>
        <begin position="98"/>
        <end position="117"/>
    </location>
</feature>
<keyword evidence="1" id="KW-0472">Membrane</keyword>
<dbReference type="Proteomes" id="UP000281343">
    <property type="component" value="Unassembled WGS sequence"/>
</dbReference>
<dbReference type="AlphaFoldDB" id="A0A3L9YBB6"/>
<dbReference type="EMBL" id="RCNT01000002">
    <property type="protein sequence ID" value="RMA43266.1"/>
    <property type="molecule type" value="Genomic_DNA"/>
</dbReference>
<name>A0A3L9YBB6_9RHOB</name>
<organism evidence="3 4">
    <name type="scientific">Rhodophyticola porphyridii</name>
    <dbReference type="NCBI Taxonomy" id="1852017"/>
    <lineage>
        <taxon>Bacteria</taxon>
        <taxon>Pseudomonadati</taxon>
        <taxon>Pseudomonadota</taxon>
        <taxon>Alphaproteobacteria</taxon>
        <taxon>Rhodobacterales</taxon>
        <taxon>Roseobacteraceae</taxon>
        <taxon>Rhodophyticola</taxon>
    </lineage>
</organism>
<gene>
    <name evidence="3" type="ORF">D9R08_06535</name>
</gene>
<dbReference type="InterPro" id="IPR000620">
    <property type="entry name" value="EamA_dom"/>
</dbReference>
<comment type="caution">
    <text evidence="3">The sequence shown here is derived from an EMBL/GenBank/DDBJ whole genome shotgun (WGS) entry which is preliminary data.</text>
</comment>
<feature type="transmembrane region" description="Helical" evidence="1">
    <location>
        <begin position="73"/>
        <end position="92"/>
    </location>
</feature>
<evidence type="ECO:0000313" key="4">
    <source>
        <dbReference type="Proteomes" id="UP000281343"/>
    </source>
</evidence>
<dbReference type="SUPFAM" id="SSF103481">
    <property type="entry name" value="Multidrug resistance efflux transporter EmrE"/>
    <property type="match status" value="2"/>
</dbReference>
<feature type="transmembrane region" description="Helical" evidence="1">
    <location>
        <begin position="206"/>
        <end position="225"/>
    </location>
</feature>
<feature type="transmembrane region" description="Helical" evidence="1">
    <location>
        <begin position="262"/>
        <end position="279"/>
    </location>
</feature>
<feature type="transmembrane region" description="Helical" evidence="1">
    <location>
        <begin position="12"/>
        <end position="30"/>
    </location>
</feature>
<feature type="transmembrane region" description="Helical" evidence="1">
    <location>
        <begin position="146"/>
        <end position="166"/>
    </location>
</feature>
<feature type="domain" description="EamA" evidence="2">
    <location>
        <begin position="152"/>
        <end position="274"/>
    </location>
</feature>
<dbReference type="PANTHER" id="PTHR22911:SF103">
    <property type="entry name" value="BLR2811 PROTEIN"/>
    <property type="match status" value="1"/>
</dbReference>
<evidence type="ECO:0000313" key="3">
    <source>
        <dbReference type="EMBL" id="RMA43266.1"/>
    </source>
</evidence>
<reference evidence="3 4" key="1">
    <citation type="submission" date="2018-10" db="EMBL/GenBank/DDBJ databases">
        <authorList>
            <person name="Jung H.S."/>
            <person name="Jeon C.O."/>
        </authorList>
    </citation>
    <scope>NUCLEOTIDE SEQUENCE [LARGE SCALE GENOMIC DNA]</scope>
    <source>
        <strain evidence="3 4">MA-7-27</strain>
    </source>
</reference>
<dbReference type="InterPro" id="IPR037185">
    <property type="entry name" value="EmrE-like"/>
</dbReference>